<protein>
    <submittedName>
        <fullName evidence="1">Uncharacterized protein</fullName>
    </submittedName>
</protein>
<evidence type="ECO:0000313" key="2">
    <source>
        <dbReference type="Proteomes" id="UP000041254"/>
    </source>
</evidence>
<sequence>MDVSQTRMIALRVREQLLPQREFTPLITACLQMNQTQVVARVNRQLAAVSDHLAELAETIETAIAQTTHEGDGVSDSATHGKDADGHVQATSLHLTDIPDSPMSVVLALSDLTAVAHLKSTARPIRNALRPIARRFRLPKAIERAGVSGVVQFDDQLSDGDVMKAMWVVEEGGEGGWGEVGDTLRVGEQCGHCQLPVTVGAGDLQTYATKADFLALPRVFAQWMLVGRHVVFRRPTGQQDGTLQLFRHNNDIRIIRNKPGFTITLNPPLPHPTRPVHPFSQHPFQQHAKPHDPPVSSRILWQQGVGWVTVGINNGPVDASASSVLKRLLLVYRELAVGGFSNSPTVVVDQRVRGDRIMTQSLHTPLDGCSHVMPWELADGSCAQSHVLTMSDDPFIAGMYFVIQPGNNQSAAVGIFTTEAAAAGVAHDAPFAQRFPLTAAMVRRALGPIAPIVLDGQAP</sequence>
<dbReference type="InParanoid" id="A0A0G4GG50"/>
<dbReference type="VEuPathDB" id="CryptoDB:Vbra_17711"/>
<dbReference type="PhylomeDB" id="A0A0G4GG50"/>
<dbReference type="EMBL" id="CDMY01000656">
    <property type="protein sequence ID" value="CEM28593.1"/>
    <property type="molecule type" value="Genomic_DNA"/>
</dbReference>
<reference evidence="1 2" key="1">
    <citation type="submission" date="2014-11" db="EMBL/GenBank/DDBJ databases">
        <authorList>
            <person name="Zhu J."/>
            <person name="Qi W."/>
            <person name="Song R."/>
        </authorList>
    </citation>
    <scope>NUCLEOTIDE SEQUENCE [LARGE SCALE GENOMIC DNA]</scope>
</reference>
<evidence type="ECO:0000313" key="1">
    <source>
        <dbReference type="EMBL" id="CEM28593.1"/>
    </source>
</evidence>
<dbReference type="Proteomes" id="UP000041254">
    <property type="component" value="Unassembled WGS sequence"/>
</dbReference>
<dbReference type="AlphaFoldDB" id="A0A0G4GG50"/>
<accession>A0A0G4GG50</accession>
<name>A0A0G4GG50_VITBC</name>
<keyword evidence="2" id="KW-1185">Reference proteome</keyword>
<organism evidence="1 2">
    <name type="scientific">Vitrella brassicaformis (strain CCMP3155)</name>
    <dbReference type="NCBI Taxonomy" id="1169540"/>
    <lineage>
        <taxon>Eukaryota</taxon>
        <taxon>Sar</taxon>
        <taxon>Alveolata</taxon>
        <taxon>Colpodellida</taxon>
        <taxon>Vitrellaceae</taxon>
        <taxon>Vitrella</taxon>
    </lineage>
</organism>
<gene>
    <name evidence="1" type="ORF">Vbra_17711</name>
</gene>
<proteinExistence type="predicted"/>